<proteinExistence type="predicted"/>
<gene>
    <name evidence="1" type="ORF">AFUS01_LOCUS11990</name>
</gene>
<evidence type="ECO:0000313" key="1">
    <source>
        <dbReference type="EMBL" id="CAG7722880.1"/>
    </source>
</evidence>
<comment type="caution">
    <text evidence="1">The sequence shown here is derived from an EMBL/GenBank/DDBJ whole genome shotgun (WGS) entry which is preliminary data.</text>
</comment>
<keyword evidence="2" id="KW-1185">Reference proteome</keyword>
<reference evidence="1" key="1">
    <citation type="submission" date="2021-06" db="EMBL/GenBank/DDBJ databases">
        <authorList>
            <person name="Hodson N. C."/>
            <person name="Mongue J. A."/>
            <person name="Jaron S. K."/>
        </authorList>
    </citation>
    <scope>NUCLEOTIDE SEQUENCE</scope>
</reference>
<name>A0A8J2JVQ8_9HEXA</name>
<organism evidence="1 2">
    <name type="scientific">Allacma fusca</name>
    <dbReference type="NCBI Taxonomy" id="39272"/>
    <lineage>
        <taxon>Eukaryota</taxon>
        <taxon>Metazoa</taxon>
        <taxon>Ecdysozoa</taxon>
        <taxon>Arthropoda</taxon>
        <taxon>Hexapoda</taxon>
        <taxon>Collembola</taxon>
        <taxon>Symphypleona</taxon>
        <taxon>Sminthuridae</taxon>
        <taxon>Allacma</taxon>
    </lineage>
</organism>
<accession>A0A8J2JVQ8</accession>
<dbReference type="EMBL" id="CAJVCH010093405">
    <property type="protein sequence ID" value="CAG7722880.1"/>
    <property type="molecule type" value="Genomic_DNA"/>
</dbReference>
<feature type="non-terminal residue" evidence="1">
    <location>
        <position position="22"/>
    </location>
</feature>
<feature type="non-terminal residue" evidence="1">
    <location>
        <position position="1"/>
    </location>
</feature>
<evidence type="ECO:0000313" key="2">
    <source>
        <dbReference type="Proteomes" id="UP000708208"/>
    </source>
</evidence>
<sequence length="22" mass="2293">RGSASVIILNPVTPPVNITESQ</sequence>
<dbReference type="Proteomes" id="UP000708208">
    <property type="component" value="Unassembled WGS sequence"/>
</dbReference>
<protein>
    <submittedName>
        <fullName evidence="1">Uncharacterized protein</fullName>
    </submittedName>
</protein>
<dbReference type="AlphaFoldDB" id="A0A8J2JVQ8"/>